<dbReference type="PROSITE" id="PS00624">
    <property type="entry name" value="GMC_OXRED_2"/>
    <property type="match status" value="1"/>
</dbReference>
<dbReference type="SUPFAM" id="SSF51905">
    <property type="entry name" value="FAD/NAD(P)-binding domain"/>
    <property type="match status" value="1"/>
</dbReference>
<dbReference type="InterPro" id="IPR000172">
    <property type="entry name" value="GMC_OxRdtase_N"/>
</dbReference>
<dbReference type="InterPro" id="IPR012132">
    <property type="entry name" value="GMC_OxRdtase"/>
</dbReference>
<accession>A0ABQ8KQX8</accession>
<dbReference type="Pfam" id="PF00732">
    <property type="entry name" value="GMC_oxred_N"/>
    <property type="match status" value="1"/>
</dbReference>
<keyword evidence="11" id="KW-1185">Reference proteome</keyword>
<evidence type="ECO:0000256" key="4">
    <source>
        <dbReference type="ARBA" id="ARBA00022729"/>
    </source>
</evidence>
<evidence type="ECO:0000259" key="9">
    <source>
        <dbReference type="PROSITE" id="PS00624"/>
    </source>
</evidence>
<proteinExistence type="inferred from homology"/>
<evidence type="ECO:0000256" key="2">
    <source>
        <dbReference type="ARBA" id="ARBA00010790"/>
    </source>
</evidence>
<dbReference type="PIRSF" id="PIRSF000137">
    <property type="entry name" value="Alcohol_oxidase"/>
    <property type="match status" value="1"/>
</dbReference>
<feature type="domain" description="Glucose-methanol-choline oxidoreductase N-terminal" evidence="9">
    <location>
        <begin position="284"/>
        <end position="298"/>
    </location>
</feature>
<evidence type="ECO:0000313" key="10">
    <source>
        <dbReference type="EMBL" id="KAH9840935.1"/>
    </source>
</evidence>
<reference evidence="10 11" key="1">
    <citation type="journal article" date="2021" name="Environ. Microbiol.">
        <title>Gene family expansions and transcriptome signatures uncover fungal adaptations to wood decay.</title>
        <authorList>
            <person name="Hage H."/>
            <person name="Miyauchi S."/>
            <person name="Viragh M."/>
            <person name="Drula E."/>
            <person name="Min B."/>
            <person name="Chaduli D."/>
            <person name="Navarro D."/>
            <person name="Favel A."/>
            <person name="Norest M."/>
            <person name="Lesage-Meessen L."/>
            <person name="Balint B."/>
            <person name="Merenyi Z."/>
            <person name="de Eugenio L."/>
            <person name="Morin E."/>
            <person name="Martinez A.T."/>
            <person name="Baldrian P."/>
            <person name="Stursova M."/>
            <person name="Martinez M.J."/>
            <person name="Novotny C."/>
            <person name="Magnuson J.K."/>
            <person name="Spatafora J.W."/>
            <person name="Maurice S."/>
            <person name="Pangilinan J."/>
            <person name="Andreopoulos W."/>
            <person name="LaButti K."/>
            <person name="Hundley H."/>
            <person name="Na H."/>
            <person name="Kuo A."/>
            <person name="Barry K."/>
            <person name="Lipzen A."/>
            <person name="Henrissat B."/>
            <person name="Riley R."/>
            <person name="Ahrendt S."/>
            <person name="Nagy L.G."/>
            <person name="Grigoriev I.V."/>
            <person name="Martin F."/>
            <person name="Rosso M.N."/>
        </authorList>
    </citation>
    <scope>NUCLEOTIDE SEQUENCE [LARGE SCALE GENOMIC DNA]</scope>
    <source>
        <strain evidence="10 11">CIRM-BRFM 1785</strain>
    </source>
</reference>
<feature type="domain" description="Glucose-methanol-choline oxidoreductase N-terminal" evidence="8">
    <location>
        <begin position="94"/>
        <end position="117"/>
    </location>
</feature>
<sequence length="615" mass="67753">MEAKLATVHDLADKCFDFVIIGGGTSGLCIANRLSEDAHVSVAVLESGRAHLDDPIIYHPTGWLQQAMNPEYDWAFPQSPQSTCDTSRFFWNRGKGLGGSSSMNLLLWTRPQREDMDAIEKLGNPGWNWENFYKYSKKSESFFVPERVSVGDYRDLYKSDTFGHEGPVKLSFTQTSSGIERPVQQSLKLLGVETIDDSMSGETVGTFKVASDLDPATGKRCSAATAYLLPVIDRPNLKVLTEAHVTKLVTETSKGEVVTTAVEFEHGGTLHKVLVGKEVILCAGTIQSPQILELSGIGDRNILEPLNIEVQKHLPSVGRNLQDHIVSTGLVLAMRDEVDLITSESMTDEKLTSRLRETEPDADPTSLCLSGCTFLPLQAFSDRAESTIAQLKAKVAREDEHYAPGLREQYELLSELLANPRYPAMELFVFPFDAVPPVELDGDVRSSITYSSQKPFPVLMPSILHPLSRGTIHICSSDPKRAPNIDPRYFEEEADMDVLLDAFKFTRKMSQMAPFQVIAGAELAPGPKAQTDEEIRAHIEKNLHTTWHSCGTCSMLPEDKGGVVDSKLKVYGTSNIRIVDLSILPLIVSVHTQTVAYGIAEMAADIIKEQNSANA</sequence>
<evidence type="ECO:0000313" key="11">
    <source>
        <dbReference type="Proteomes" id="UP000814176"/>
    </source>
</evidence>
<dbReference type="Pfam" id="PF05199">
    <property type="entry name" value="GMC_oxred_C"/>
    <property type="match status" value="1"/>
</dbReference>
<comment type="similarity">
    <text evidence="2 7">Belongs to the GMC oxidoreductase family.</text>
</comment>
<dbReference type="SUPFAM" id="SSF54373">
    <property type="entry name" value="FAD-linked reductases, C-terminal domain"/>
    <property type="match status" value="1"/>
</dbReference>
<evidence type="ECO:0000259" key="8">
    <source>
        <dbReference type="PROSITE" id="PS00623"/>
    </source>
</evidence>
<dbReference type="InterPro" id="IPR007867">
    <property type="entry name" value="GMC_OxRtase_C"/>
</dbReference>
<dbReference type="PROSITE" id="PS00623">
    <property type="entry name" value="GMC_OXRED_1"/>
    <property type="match status" value="1"/>
</dbReference>
<dbReference type="EMBL" id="JADCUA010000004">
    <property type="protein sequence ID" value="KAH9840935.1"/>
    <property type="molecule type" value="Genomic_DNA"/>
</dbReference>
<dbReference type="PANTHER" id="PTHR11552">
    <property type="entry name" value="GLUCOSE-METHANOL-CHOLINE GMC OXIDOREDUCTASE"/>
    <property type="match status" value="1"/>
</dbReference>
<evidence type="ECO:0000256" key="5">
    <source>
        <dbReference type="ARBA" id="ARBA00022827"/>
    </source>
</evidence>
<evidence type="ECO:0000256" key="1">
    <source>
        <dbReference type="ARBA" id="ARBA00001974"/>
    </source>
</evidence>
<dbReference type="Gene3D" id="3.50.50.60">
    <property type="entry name" value="FAD/NAD(P)-binding domain"/>
    <property type="match status" value="1"/>
</dbReference>
<evidence type="ECO:0000256" key="6">
    <source>
        <dbReference type="ARBA" id="ARBA00023002"/>
    </source>
</evidence>
<comment type="caution">
    <text evidence="10">The sequence shown here is derived from an EMBL/GenBank/DDBJ whole genome shotgun (WGS) entry which is preliminary data.</text>
</comment>
<name>A0ABQ8KQX8_9APHY</name>
<dbReference type="PANTHER" id="PTHR11552:SF201">
    <property type="entry name" value="GLUCOSE-METHANOL-CHOLINE OXIDOREDUCTASE N-TERMINAL DOMAIN-CONTAINING PROTEIN"/>
    <property type="match status" value="1"/>
</dbReference>
<evidence type="ECO:0000256" key="7">
    <source>
        <dbReference type="RuleBase" id="RU003968"/>
    </source>
</evidence>
<keyword evidence="3 7" id="KW-0285">Flavoprotein</keyword>
<protein>
    <submittedName>
        <fullName evidence="10">GMC oxidoreductase</fullName>
    </submittedName>
</protein>
<dbReference type="GeneID" id="71999238"/>
<dbReference type="Gene3D" id="3.30.560.10">
    <property type="entry name" value="Glucose Oxidase, domain 3"/>
    <property type="match status" value="1"/>
</dbReference>
<keyword evidence="5 7" id="KW-0274">FAD</keyword>
<keyword evidence="4" id="KW-0732">Signal</keyword>
<evidence type="ECO:0000256" key="3">
    <source>
        <dbReference type="ARBA" id="ARBA00022630"/>
    </source>
</evidence>
<dbReference type="InterPro" id="IPR036188">
    <property type="entry name" value="FAD/NAD-bd_sf"/>
</dbReference>
<organism evidence="10 11">
    <name type="scientific">Rhodofomes roseus</name>
    <dbReference type="NCBI Taxonomy" id="34475"/>
    <lineage>
        <taxon>Eukaryota</taxon>
        <taxon>Fungi</taxon>
        <taxon>Dikarya</taxon>
        <taxon>Basidiomycota</taxon>
        <taxon>Agaricomycotina</taxon>
        <taxon>Agaricomycetes</taxon>
        <taxon>Polyporales</taxon>
        <taxon>Rhodofomes</taxon>
    </lineage>
</organism>
<dbReference type="Proteomes" id="UP000814176">
    <property type="component" value="Unassembled WGS sequence"/>
</dbReference>
<comment type="cofactor">
    <cofactor evidence="1">
        <name>FAD</name>
        <dbReference type="ChEBI" id="CHEBI:57692"/>
    </cofactor>
</comment>
<keyword evidence="6" id="KW-0560">Oxidoreductase</keyword>
<gene>
    <name evidence="10" type="ORF">C8Q71DRAFT_431629</name>
</gene>
<dbReference type="RefSeq" id="XP_047782401.1">
    <property type="nucleotide sequence ID" value="XM_047918506.1"/>
</dbReference>